<keyword evidence="4" id="KW-0106">Calcium</keyword>
<dbReference type="EMBL" id="PFAJ01000034">
    <property type="protein sequence ID" value="PIR97252.1"/>
    <property type="molecule type" value="Genomic_DNA"/>
</dbReference>
<evidence type="ECO:0000256" key="2">
    <source>
        <dbReference type="ARBA" id="ARBA00022525"/>
    </source>
</evidence>
<sequence length="306" mass="34101">MNSSDLPEDGKLSFWKTKKATFSLIAVFLVIVAVAGFYLYYSQTEGEQKLASSEKVELPEEWLSIYFTQDQLEDEELTGFDKDPDGDGLLNYQELVNGTNPTAKDTDNDGIFDGIEVAYESDPLIYNYFNIESTPMSKARSAGAITGELATEGLFEIEEMEETFQINRPLVLPEIPDSKINIVESTAETRQTYAVGLSEALSELSKGGFEEQFSGLFSAVTQEQIAPLKSMTDAVTVNLYKLKIPANFVFAHKNRIIFFGAVKKIAEAQEQIIKDPENSYPVWGEIIYQSRIIAIVGNALEGFLEE</sequence>
<dbReference type="PROSITE" id="PS00018">
    <property type="entry name" value="EF_HAND_1"/>
    <property type="match status" value="1"/>
</dbReference>
<evidence type="ECO:0000256" key="5">
    <source>
        <dbReference type="SAM" id="Phobius"/>
    </source>
</evidence>
<dbReference type="Proteomes" id="UP000230557">
    <property type="component" value="Unassembled WGS sequence"/>
</dbReference>
<dbReference type="InterPro" id="IPR059100">
    <property type="entry name" value="TSP3_bac"/>
</dbReference>
<organism evidence="6 7">
    <name type="scientific">Candidatus Doudnabacteria bacterium CG10_big_fil_rev_8_21_14_0_10_41_10</name>
    <dbReference type="NCBI Taxonomy" id="1974551"/>
    <lineage>
        <taxon>Bacteria</taxon>
        <taxon>Candidatus Doudnaibacteriota</taxon>
    </lineage>
</organism>
<evidence type="ECO:0000256" key="3">
    <source>
        <dbReference type="ARBA" id="ARBA00022729"/>
    </source>
</evidence>
<name>A0A2H0VDS1_9BACT</name>
<evidence type="ECO:0000313" key="7">
    <source>
        <dbReference type="Proteomes" id="UP000230557"/>
    </source>
</evidence>
<comment type="subcellular location">
    <subcellularLocation>
        <location evidence="1">Secreted</location>
    </subcellularLocation>
</comment>
<proteinExistence type="predicted"/>
<evidence type="ECO:0008006" key="8">
    <source>
        <dbReference type="Google" id="ProtNLM"/>
    </source>
</evidence>
<dbReference type="Pfam" id="PF18884">
    <property type="entry name" value="TSP3_bac"/>
    <property type="match status" value="2"/>
</dbReference>
<gene>
    <name evidence="6" type="ORF">COT91_02455</name>
</gene>
<evidence type="ECO:0000313" key="6">
    <source>
        <dbReference type="EMBL" id="PIR97252.1"/>
    </source>
</evidence>
<keyword evidence="3" id="KW-0732">Signal</keyword>
<protein>
    <recommendedName>
        <fullName evidence="8">EF-hand domain-containing protein</fullName>
    </recommendedName>
</protein>
<feature type="transmembrane region" description="Helical" evidence="5">
    <location>
        <begin position="20"/>
        <end position="41"/>
    </location>
</feature>
<keyword evidence="2" id="KW-0964">Secreted</keyword>
<comment type="caution">
    <text evidence="6">The sequence shown here is derived from an EMBL/GenBank/DDBJ whole genome shotgun (WGS) entry which is preliminary data.</text>
</comment>
<evidence type="ECO:0000256" key="1">
    <source>
        <dbReference type="ARBA" id="ARBA00004613"/>
    </source>
</evidence>
<keyword evidence="5" id="KW-1133">Transmembrane helix</keyword>
<keyword evidence="5" id="KW-0472">Membrane</keyword>
<dbReference type="InterPro" id="IPR028974">
    <property type="entry name" value="TSP_type-3_rpt"/>
</dbReference>
<dbReference type="GO" id="GO:0005509">
    <property type="term" value="F:calcium ion binding"/>
    <property type="evidence" value="ECO:0007669"/>
    <property type="project" value="InterPro"/>
</dbReference>
<dbReference type="InterPro" id="IPR018247">
    <property type="entry name" value="EF_Hand_1_Ca_BS"/>
</dbReference>
<keyword evidence="5" id="KW-0812">Transmembrane</keyword>
<dbReference type="SUPFAM" id="SSF103647">
    <property type="entry name" value="TSP type-3 repeat"/>
    <property type="match status" value="1"/>
</dbReference>
<reference evidence="7" key="1">
    <citation type="submission" date="2017-09" db="EMBL/GenBank/DDBJ databases">
        <title>Depth-based differentiation of microbial function through sediment-hosted aquifers and enrichment of novel symbionts in the deep terrestrial subsurface.</title>
        <authorList>
            <person name="Probst A.J."/>
            <person name="Ladd B."/>
            <person name="Jarett J.K."/>
            <person name="Geller-Mcgrath D.E."/>
            <person name="Sieber C.M.K."/>
            <person name="Emerson J.B."/>
            <person name="Anantharaman K."/>
            <person name="Thomas B.C."/>
            <person name="Malmstrom R."/>
            <person name="Stieglmeier M."/>
            <person name="Klingl A."/>
            <person name="Woyke T."/>
            <person name="Ryan C.M."/>
            <person name="Banfield J.F."/>
        </authorList>
    </citation>
    <scope>NUCLEOTIDE SEQUENCE [LARGE SCALE GENOMIC DNA]</scope>
</reference>
<dbReference type="AlphaFoldDB" id="A0A2H0VDS1"/>
<accession>A0A2H0VDS1</accession>
<evidence type="ECO:0000256" key="4">
    <source>
        <dbReference type="ARBA" id="ARBA00022837"/>
    </source>
</evidence>